<dbReference type="eggNOG" id="arCOG00687">
    <property type="taxonomic scope" value="Archaea"/>
</dbReference>
<evidence type="ECO:0000313" key="4">
    <source>
        <dbReference type="Proteomes" id="UP000002595"/>
    </source>
</evidence>
<organism evidence="3 4">
    <name type="scientific">Pyrobaculum islandicum (strain DSM 4184 / JCM 9189 / GEO3)</name>
    <dbReference type="NCBI Taxonomy" id="384616"/>
    <lineage>
        <taxon>Archaea</taxon>
        <taxon>Thermoproteota</taxon>
        <taxon>Thermoprotei</taxon>
        <taxon>Thermoproteales</taxon>
        <taxon>Thermoproteaceae</taxon>
        <taxon>Pyrobaculum</taxon>
    </lineage>
</organism>
<keyword evidence="1" id="KW-0238">DNA-binding</keyword>
<evidence type="ECO:0000259" key="2">
    <source>
        <dbReference type="Pfam" id="PF07282"/>
    </source>
</evidence>
<dbReference type="GO" id="GO:0003677">
    <property type="term" value="F:DNA binding"/>
    <property type="evidence" value="ECO:0007669"/>
    <property type="project" value="UniProtKB-KW"/>
</dbReference>
<protein>
    <submittedName>
        <fullName evidence="3">Transposase, IS605 OrfB family</fullName>
    </submittedName>
</protein>
<evidence type="ECO:0000256" key="1">
    <source>
        <dbReference type="ARBA" id="ARBA00023125"/>
    </source>
</evidence>
<gene>
    <name evidence="3" type="ordered locus">Pisl_1333</name>
</gene>
<name>A1RU64_PYRIL</name>
<dbReference type="AlphaFoldDB" id="A1RU64"/>
<dbReference type="SUPFAM" id="SSF51998">
    <property type="entry name" value="PFL-like glycyl radical enzymes"/>
    <property type="match status" value="1"/>
</dbReference>
<dbReference type="Pfam" id="PF07282">
    <property type="entry name" value="Cas12f1-like_TNB"/>
    <property type="match status" value="1"/>
</dbReference>
<accession>A1RU64</accession>
<feature type="domain" description="Cas12f1-like TNB" evidence="2">
    <location>
        <begin position="392"/>
        <end position="446"/>
    </location>
</feature>
<reference evidence="3" key="1">
    <citation type="submission" date="2006-12" db="EMBL/GenBank/DDBJ databases">
        <title>Complete sequence of Pyrobaculum islandicum DSM 4184.</title>
        <authorList>
            <person name="Copeland A."/>
            <person name="Lucas S."/>
            <person name="Lapidus A."/>
            <person name="Barry K."/>
            <person name="Detter J.C."/>
            <person name="Glavina del Rio T."/>
            <person name="Dalin E."/>
            <person name="Tice H."/>
            <person name="Pitluck S."/>
            <person name="Meincke L."/>
            <person name="Brettin T."/>
            <person name="Bruce D."/>
            <person name="Han C."/>
            <person name="Tapia R."/>
            <person name="Gilna P."/>
            <person name="Schmutz J."/>
            <person name="Larimer F."/>
            <person name="Land M."/>
            <person name="Hauser L."/>
            <person name="Kyrpides N."/>
            <person name="Mikhailova N."/>
            <person name="Cozen A.E."/>
            <person name="Fitz-Gibbon S.T."/>
            <person name="House C.H."/>
            <person name="Saltikov C."/>
            <person name="Lowe T."/>
            <person name="Richardson P."/>
        </authorList>
    </citation>
    <scope>NUCLEOTIDE SEQUENCE [LARGE SCALE GENOMIC DNA]</scope>
    <source>
        <strain evidence="3">DSM 4184</strain>
    </source>
</reference>
<dbReference type="KEGG" id="pis:Pisl_1333"/>
<proteinExistence type="predicted"/>
<dbReference type="Proteomes" id="UP000002595">
    <property type="component" value="Chromosome"/>
</dbReference>
<evidence type="ECO:0000313" key="3">
    <source>
        <dbReference type="EMBL" id="ABL88496.1"/>
    </source>
</evidence>
<keyword evidence="4" id="KW-1185">Reference proteome</keyword>
<dbReference type="InterPro" id="IPR010095">
    <property type="entry name" value="Cas12f1-like_TNB"/>
</dbReference>
<dbReference type="HOGENOM" id="CLU_053996_0_0_2"/>
<dbReference type="EMBL" id="CP000504">
    <property type="protein sequence ID" value="ABL88496.1"/>
    <property type="molecule type" value="Genomic_DNA"/>
</dbReference>
<sequence>MTPAGVNTLLATATALVAAEVNNMAGTRLSTSAPWVCLVKLLACPHAPFITNRDFSHSTYKAMYAYRTLRIEIPWKLIEERPDVLDLVTRMYLAVGEYVKRLLKELTGQEEPKLTTEELDRLLTPEKRELACKIIEETFPRYGLGRALVRYSKFLWRDVAFYRAIPLDVQLRAENERDVSTAVFVDLKSGVVRVRKLGIPPFAVELKKSDISWIRRRLEEGARLKLAFLGVEKRNGEKPTYGRLYVALVFAREVTPVEPRGIVVVDVNRLDHGIMVGVVKDGKIVKRKRLPDERAVRKLRKLHEEISRLEERAAKEADPARRGQLEDKVNRLKSKRYRKIRDVVARIAKEIIELARQNNAAVVVDTIEEKTYSARKQSGESGDRKHLYDGLGQLRKRLQALAQWYGLPYMEVRLYSTKCPRCGAKMVEERKRIMRCPSCGFSDTRDNIPLLWAKRRYWEILQKIKQPVFSPIKLLTS</sequence>